<evidence type="ECO:0000313" key="1">
    <source>
        <dbReference type="EMBL" id="OGC31332.1"/>
    </source>
</evidence>
<dbReference type="PANTHER" id="PTHR33221:SF15">
    <property type="entry name" value="HTH-TYPE TRANSCRIPTIONAL REGULATOR YWGB-RELATED"/>
    <property type="match status" value="1"/>
</dbReference>
<gene>
    <name evidence="1" type="ORF">A2311_03745</name>
</gene>
<dbReference type="SUPFAM" id="SSF46785">
    <property type="entry name" value="Winged helix' DNA-binding domain"/>
    <property type="match status" value="1"/>
</dbReference>
<sequence length="140" mass="16209">MNTILINRKVDYAIRCLVYLAKQKPAQIVTTAELSRRLRISRPFIAKIFQLLVRQGIVEGEKGKGGGFRLKNRQVSLAKIIRLLDPNLALNKCLKKGFHCFMREECPVHYILCSMQRELFQRLDKIQLSGLTNKIGRNKR</sequence>
<dbReference type="Pfam" id="PF02082">
    <property type="entry name" value="Rrf2"/>
    <property type="match status" value="1"/>
</dbReference>
<proteinExistence type="predicted"/>
<evidence type="ECO:0008006" key="3">
    <source>
        <dbReference type="Google" id="ProtNLM"/>
    </source>
</evidence>
<dbReference type="EMBL" id="MEUF01000083">
    <property type="protein sequence ID" value="OGC31332.1"/>
    <property type="molecule type" value="Genomic_DNA"/>
</dbReference>
<dbReference type="AlphaFoldDB" id="A0A1F4TF04"/>
<dbReference type="Gene3D" id="1.10.10.10">
    <property type="entry name" value="Winged helix-like DNA-binding domain superfamily/Winged helix DNA-binding domain"/>
    <property type="match status" value="1"/>
</dbReference>
<dbReference type="InterPro" id="IPR000944">
    <property type="entry name" value="Tscrpt_reg_Rrf2"/>
</dbReference>
<dbReference type="GO" id="GO:0003700">
    <property type="term" value="F:DNA-binding transcription factor activity"/>
    <property type="evidence" value="ECO:0007669"/>
    <property type="project" value="TreeGrafter"/>
</dbReference>
<name>A0A1F4TF04_UNCSA</name>
<reference evidence="1 2" key="1">
    <citation type="journal article" date="2016" name="Nat. Commun.">
        <title>Thousands of microbial genomes shed light on interconnected biogeochemical processes in an aquifer system.</title>
        <authorList>
            <person name="Anantharaman K."/>
            <person name="Brown C.T."/>
            <person name="Hug L.A."/>
            <person name="Sharon I."/>
            <person name="Castelle C.J."/>
            <person name="Probst A.J."/>
            <person name="Thomas B.C."/>
            <person name="Singh A."/>
            <person name="Wilkins M.J."/>
            <person name="Karaoz U."/>
            <person name="Brodie E.L."/>
            <person name="Williams K.H."/>
            <person name="Hubbard S.S."/>
            <person name="Banfield J.F."/>
        </authorList>
    </citation>
    <scope>NUCLEOTIDE SEQUENCE [LARGE SCALE GENOMIC DNA]</scope>
</reference>
<dbReference type="InterPro" id="IPR036388">
    <property type="entry name" value="WH-like_DNA-bd_sf"/>
</dbReference>
<dbReference type="PROSITE" id="PS51197">
    <property type="entry name" value="HTH_RRF2_2"/>
    <property type="match status" value="1"/>
</dbReference>
<dbReference type="Proteomes" id="UP000178951">
    <property type="component" value="Unassembled WGS sequence"/>
</dbReference>
<comment type="caution">
    <text evidence="1">The sequence shown here is derived from an EMBL/GenBank/DDBJ whole genome shotgun (WGS) entry which is preliminary data.</text>
</comment>
<accession>A0A1F4TF04</accession>
<dbReference type="STRING" id="1802583.A2311_03745"/>
<protein>
    <recommendedName>
        <fullName evidence="3">Rrf2 family transcriptional regulator</fullName>
    </recommendedName>
</protein>
<organism evidence="1 2">
    <name type="scientific">candidate division WOR-1 bacterium RIFOXYB2_FULL_48_7</name>
    <dbReference type="NCBI Taxonomy" id="1802583"/>
    <lineage>
        <taxon>Bacteria</taxon>
        <taxon>Bacillati</taxon>
        <taxon>Saganbacteria</taxon>
    </lineage>
</organism>
<dbReference type="InterPro" id="IPR036390">
    <property type="entry name" value="WH_DNA-bd_sf"/>
</dbReference>
<dbReference type="NCBIfam" id="TIGR00738">
    <property type="entry name" value="rrf2_super"/>
    <property type="match status" value="1"/>
</dbReference>
<evidence type="ECO:0000313" key="2">
    <source>
        <dbReference type="Proteomes" id="UP000178951"/>
    </source>
</evidence>
<dbReference type="GO" id="GO:0005829">
    <property type="term" value="C:cytosol"/>
    <property type="evidence" value="ECO:0007669"/>
    <property type="project" value="TreeGrafter"/>
</dbReference>
<dbReference type="PANTHER" id="PTHR33221">
    <property type="entry name" value="WINGED HELIX-TURN-HELIX TRANSCRIPTIONAL REGULATOR, RRF2 FAMILY"/>
    <property type="match status" value="1"/>
</dbReference>